<evidence type="ECO:0000256" key="8">
    <source>
        <dbReference type="ARBA" id="ARBA00022833"/>
    </source>
</evidence>
<keyword evidence="4" id="KW-0479">Metal-binding</keyword>
<dbReference type="GO" id="GO:0061630">
    <property type="term" value="F:ubiquitin protein ligase activity"/>
    <property type="evidence" value="ECO:0007669"/>
    <property type="project" value="UniProtKB-EC"/>
</dbReference>
<gene>
    <name evidence="10" type="ORF">RSOLAG1IB_03225</name>
</gene>
<feature type="domain" description="RING-type" evidence="9">
    <location>
        <begin position="96"/>
        <end position="316"/>
    </location>
</feature>
<evidence type="ECO:0000313" key="11">
    <source>
        <dbReference type="Proteomes" id="UP000059188"/>
    </source>
</evidence>
<protein>
    <recommendedName>
        <fullName evidence="2">RBR-type E3 ubiquitin transferase</fullName>
        <ecNumber evidence="2">2.3.2.31</ecNumber>
    </recommendedName>
</protein>
<keyword evidence="8" id="KW-0862">Zinc</keyword>
<evidence type="ECO:0000256" key="4">
    <source>
        <dbReference type="ARBA" id="ARBA00022723"/>
    </source>
</evidence>
<evidence type="ECO:0000313" key="10">
    <source>
        <dbReference type="EMBL" id="CEL59292.1"/>
    </source>
</evidence>
<evidence type="ECO:0000256" key="1">
    <source>
        <dbReference type="ARBA" id="ARBA00001798"/>
    </source>
</evidence>
<reference evidence="10 11" key="1">
    <citation type="submission" date="2014-11" db="EMBL/GenBank/DDBJ databases">
        <authorList>
            <person name="Wibberg Daniel"/>
        </authorList>
    </citation>
    <scope>NUCLEOTIDE SEQUENCE [LARGE SCALE GENOMIC DNA]</scope>
    <source>
        <strain evidence="10">Rhizoctonia solani AG1-IB 7/3/14</strain>
    </source>
</reference>
<dbReference type="GO" id="GO:0008270">
    <property type="term" value="F:zinc ion binding"/>
    <property type="evidence" value="ECO:0007669"/>
    <property type="project" value="UniProtKB-KW"/>
</dbReference>
<dbReference type="InterPro" id="IPR002867">
    <property type="entry name" value="IBR_dom"/>
</dbReference>
<dbReference type="InterPro" id="IPR031127">
    <property type="entry name" value="E3_UB_ligase_RBR"/>
</dbReference>
<comment type="catalytic activity">
    <reaction evidence="1">
        <text>[E2 ubiquitin-conjugating enzyme]-S-ubiquitinyl-L-cysteine + [acceptor protein]-L-lysine = [E2 ubiquitin-conjugating enzyme]-L-cysteine + [acceptor protein]-N(6)-ubiquitinyl-L-lysine.</text>
        <dbReference type="EC" id="2.3.2.31"/>
    </reaction>
</comment>
<evidence type="ECO:0000256" key="7">
    <source>
        <dbReference type="ARBA" id="ARBA00022786"/>
    </source>
</evidence>
<dbReference type="InterPro" id="IPR013083">
    <property type="entry name" value="Znf_RING/FYVE/PHD"/>
</dbReference>
<proteinExistence type="predicted"/>
<dbReference type="PANTHER" id="PTHR11685">
    <property type="entry name" value="RBR FAMILY RING FINGER AND IBR DOMAIN-CONTAINING"/>
    <property type="match status" value="1"/>
</dbReference>
<keyword evidence="6" id="KW-0863">Zinc-finger</keyword>
<dbReference type="SMART" id="SM00647">
    <property type="entry name" value="IBR"/>
    <property type="match status" value="2"/>
</dbReference>
<dbReference type="GO" id="GO:0016874">
    <property type="term" value="F:ligase activity"/>
    <property type="evidence" value="ECO:0007669"/>
    <property type="project" value="UniProtKB-KW"/>
</dbReference>
<dbReference type="AlphaFoldDB" id="A0A0B7FSX1"/>
<dbReference type="Pfam" id="PF01485">
    <property type="entry name" value="IBR"/>
    <property type="match status" value="1"/>
</dbReference>
<evidence type="ECO:0000256" key="6">
    <source>
        <dbReference type="ARBA" id="ARBA00022771"/>
    </source>
</evidence>
<evidence type="ECO:0000256" key="2">
    <source>
        <dbReference type="ARBA" id="ARBA00012251"/>
    </source>
</evidence>
<keyword evidence="11" id="KW-1185">Reference proteome</keyword>
<evidence type="ECO:0000256" key="5">
    <source>
        <dbReference type="ARBA" id="ARBA00022737"/>
    </source>
</evidence>
<keyword evidence="7" id="KW-0833">Ubl conjugation pathway</keyword>
<dbReference type="Gene3D" id="1.20.120.1750">
    <property type="match status" value="1"/>
</dbReference>
<dbReference type="OrthoDB" id="1431934at2759"/>
<dbReference type="Proteomes" id="UP000059188">
    <property type="component" value="Unassembled WGS sequence"/>
</dbReference>
<accession>A0A0B7FSX1</accession>
<keyword evidence="10" id="KW-0436">Ligase</keyword>
<dbReference type="PROSITE" id="PS51873">
    <property type="entry name" value="TRIAD"/>
    <property type="match status" value="1"/>
</dbReference>
<dbReference type="STRING" id="1108050.A0A0B7FSX1"/>
<dbReference type="Pfam" id="PF22191">
    <property type="entry name" value="IBR_1"/>
    <property type="match status" value="1"/>
</dbReference>
<keyword evidence="3" id="KW-0808">Transferase</keyword>
<dbReference type="EMBL" id="LN679103">
    <property type="protein sequence ID" value="CEL59292.1"/>
    <property type="molecule type" value="Genomic_DNA"/>
</dbReference>
<dbReference type="GO" id="GO:0016567">
    <property type="term" value="P:protein ubiquitination"/>
    <property type="evidence" value="ECO:0007669"/>
    <property type="project" value="InterPro"/>
</dbReference>
<dbReference type="InterPro" id="IPR017907">
    <property type="entry name" value="Znf_RING_CS"/>
</dbReference>
<sequence>MAASLKRLVAMPSMHNTYRVRARHIPPISTNINYDVAPSIAQNPDTSVLPNNNGAQLHNVETALPVIPPPILEVSRPSTPSSGSAPSVPSILSSPDVPRCMVCFEPKELTEIGASNCSHDSRVCEECLERHIEISVCDRGFTNITCPSLSCNEALSYEDVLAGIKDESILSRYERLLLRRALDGMPNFVWCKNPQCSFGQFHDSSPTSCPNVKCEACGHESCYVHDSPWHQGLTCSQYDSNMKRSAHARKIRANENYISKHAKACPTCGRMIEKGYGCDHMTCMGPMGCGHEFCWCCLADYKPIHEQGNHLHKRRCRHYDSRLKLAMKRLLVWVLRL</sequence>
<evidence type="ECO:0000256" key="3">
    <source>
        <dbReference type="ARBA" id="ARBA00022679"/>
    </source>
</evidence>
<dbReference type="PROSITE" id="PS00518">
    <property type="entry name" value="ZF_RING_1"/>
    <property type="match status" value="1"/>
</dbReference>
<dbReference type="SUPFAM" id="SSF57850">
    <property type="entry name" value="RING/U-box"/>
    <property type="match status" value="3"/>
</dbReference>
<dbReference type="EC" id="2.3.2.31" evidence="2"/>
<keyword evidence="5" id="KW-0677">Repeat</keyword>
<evidence type="ECO:0000259" key="9">
    <source>
        <dbReference type="PROSITE" id="PS51873"/>
    </source>
</evidence>
<name>A0A0B7FSX1_THACB</name>
<dbReference type="Gene3D" id="3.30.40.10">
    <property type="entry name" value="Zinc/RING finger domain, C3HC4 (zinc finger)"/>
    <property type="match status" value="1"/>
</dbReference>
<organism evidence="10 11">
    <name type="scientific">Thanatephorus cucumeris (strain AG1-IB / isolate 7/3/14)</name>
    <name type="common">Lettuce bottom rot fungus</name>
    <name type="synonym">Rhizoctonia solani</name>
    <dbReference type="NCBI Taxonomy" id="1108050"/>
    <lineage>
        <taxon>Eukaryota</taxon>
        <taxon>Fungi</taxon>
        <taxon>Dikarya</taxon>
        <taxon>Basidiomycota</taxon>
        <taxon>Agaricomycotina</taxon>
        <taxon>Agaricomycetes</taxon>
        <taxon>Cantharellales</taxon>
        <taxon>Ceratobasidiaceae</taxon>
        <taxon>Rhizoctonia</taxon>
        <taxon>Rhizoctonia solani AG-1</taxon>
    </lineage>
</organism>
<dbReference type="InterPro" id="IPR044066">
    <property type="entry name" value="TRIAD_supradom"/>
</dbReference>